<feature type="compositionally biased region" description="Basic residues" evidence="4">
    <location>
        <begin position="1"/>
        <end position="14"/>
    </location>
</feature>
<dbReference type="InterPro" id="IPR001806">
    <property type="entry name" value="Small_GTPase"/>
</dbReference>
<feature type="compositionally biased region" description="Basic and acidic residues" evidence="4">
    <location>
        <begin position="15"/>
        <end position="30"/>
    </location>
</feature>
<dbReference type="Proteomes" id="UP000694397">
    <property type="component" value="Chromosome 2"/>
</dbReference>
<dbReference type="PANTHER" id="PTHR47977">
    <property type="entry name" value="RAS-RELATED PROTEIN RAB"/>
    <property type="match status" value="1"/>
</dbReference>
<dbReference type="PROSITE" id="PS51421">
    <property type="entry name" value="RAS"/>
    <property type="match status" value="1"/>
</dbReference>
<sequence length="1593" mass="178469">MSGKKTGKTRRMGSSRKERQGLGRMSHYEDLEAMEEESQAGVEKQDVGRRQVEDSTYASLESRVPYRESSPSNDLLSTDQLHLSHSAVQIGLKFDPLSVAPESRTSGFGEQALDSTMGIFLQSQTEWPPNLQSTTPPPRSVTTEENVITAKITQADVTQAELPTHEDNRSTYPTTVLNTRVPEDLSNPETHGIERRRKMGSSRRSSNKSDMWRRGGVEWDVADSYGKDHRQEKTEKKVIETSKKLQEEKVPKWITTRAEGLYGHGEEGKEEPALVEDMHAEQPSCITERQIPVPYSEFQAQSMYTELDWHSSPSHADFESNLTGNPDHLKDRMLDSDPPGGAVLIRNPQLTLFGEESGDHINPVLQHHQPSHRCLPDEKGHAVGGFEQKKRRMASTRKIGCSLHKEKDIGAELGDFSEQVLPDLNEILRASRGLQDIGNIEDSEKYTETDMRLIMNIDTAVGNEREMPSSEEDNDIKETKDESPAEEDETKEIKQEGLGESQVLKDEGPLEYNAMRENKEEDLVDNVTHELKEEGGLVEQNKTLKLIKESLVEENDIQVLKKEGLKEDDEIQIIMGQGGEQNNQSVKRDKDILDQDVLEDEETSKAGLERKEKKEGDAEEVKVLNEKVSVKLFGGQAESIKDDQSLLGSFSVDGYQEENKSEEKDSRSLVIHQAQGETLTAIPEIKISPLFKPTAAQNLEQTLNFDHTLDNHSANIGRTSPGNEPISPTSEPPCTENFIMEDRQPTPGKRRKIGCTQKNTRRKGDQVEEDGPENATQHEDDEGGLKKEVRNEELDEHTGVEVMTELYREEVQLDKQLIKKEKEEEDPENIPKMSHKGEVIIKEEIDVSSEKTVTFSCEIFGLQATEHSLDACSLTSFQRKAEKPVTIQEASTNIMLEESSKILVDISDRECSGMKKRRKMGSSRRGGREEKKWQEDRRHLEHADTEVNSQDKGGAESTMEVRENIVEAETERTEENVKLAMATMVVVSSECRPNTLEKVEEKWEKSGEEECGSLESSGPTFTENKKDTDVNSLITCQGLIDNSTAAGSSTSNLPVLQSSQQHEDSSPQVTSSMGKRRKMGSSRKGAKEWHKEQESENKTVSAEEHRKAKKDEFAKEGYMTEVLILTKEEQQGEVRAEERNLMEKSTLSVRSIPNTMTSQMVESAAMTGQPELPNLQGTDVQAVRRRKMGSSRKDKINLGKGERGLECTKDTATAEDPNVAAVLRRIQEVFSHSTFKDKQFITLQDIQDLSSELGPCVEELQQVFQQLDQNLRGLVTPEDFETGLREFFQLKACPPNLIHQSQASVGLVEMDHTPRQYFPPDLEHPGGHSFQQGPAGPLGYSILGWTTSGGTLLTEENPVPRVVSLSQASNHWQEGQALWDKKADKANNEETGSFSDWSPPASGPDLLYNVVLVGNSSVGKTSFMKRLQSGEVSLDHCATIGLDSCIQAIMIDGQRVLLQLWDTAGQERYHSITKQILRKAQGLLLMYDITSSQSFSGLRYWMSCAEEGAPDDVVTMLLGNKNDSPQREVPRDEGEKLAAEFNIPFMECSAASGDNITNSMETLARMLKHRLDQKDEPPLLLHKEQPKKRFGCC</sequence>
<dbReference type="GeneID" id="108931245"/>
<reference evidence="6 7" key="1">
    <citation type="submission" date="2019-04" db="EMBL/GenBank/DDBJ databases">
        <authorList>
            <consortium name="Wellcome Sanger Institute Data Sharing"/>
        </authorList>
    </citation>
    <scope>NUCLEOTIDE SEQUENCE [LARGE SCALE GENOMIC DNA]</scope>
</reference>
<dbReference type="PRINTS" id="PR00449">
    <property type="entry name" value="RASTRNSFRMNG"/>
</dbReference>
<feature type="compositionally biased region" description="Basic and acidic residues" evidence="4">
    <location>
        <begin position="926"/>
        <end position="945"/>
    </location>
</feature>
<feature type="compositionally biased region" description="Basic and acidic residues" evidence="4">
    <location>
        <begin position="43"/>
        <end position="53"/>
    </location>
</feature>
<feature type="region of interest" description="Disordered" evidence="4">
    <location>
        <begin position="459"/>
        <end position="521"/>
    </location>
</feature>
<feature type="region of interest" description="Disordered" evidence="4">
    <location>
        <begin position="1003"/>
        <end position="1026"/>
    </location>
</feature>
<dbReference type="PROSITE" id="PS51419">
    <property type="entry name" value="RAB"/>
    <property type="match status" value="1"/>
</dbReference>
<dbReference type="NCBIfam" id="TIGR00231">
    <property type="entry name" value="small_GTP"/>
    <property type="match status" value="1"/>
</dbReference>
<dbReference type="RefSeq" id="XP_029104054.1">
    <property type="nucleotide sequence ID" value="XM_029248221.1"/>
</dbReference>
<evidence type="ECO:0000313" key="6">
    <source>
        <dbReference type="Ensembl" id="ENSSFOP00015035848.2"/>
    </source>
</evidence>
<evidence type="ECO:0000256" key="3">
    <source>
        <dbReference type="ARBA" id="ARBA00023288"/>
    </source>
</evidence>
<dbReference type="InterPro" id="IPR005225">
    <property type="entry name" value="Small_GTP-bd"/>
</dbReference>
<dbReference type="GO" id="GO:0005509">
    <property type="term" value="F:calcium ion binding"/>
    <property type="evidence" value="ECO:0007669"/>
    <property type="project" value="InterPro"/>
</dbReference>
<evidence type="ECO:0000256" key="4">
    <source>
        <dbReference type="SAM" id="MobiDB-lite"/>
    </source>
</evidence>
<dbReference type="SMART" id="SM00175">
    <property type="entry name" value="RAB"/>
    <property type="match status" value="1"/>
</dbReference>
<dbReference type="OrthoDB" id="8759066at2759"/>
<dbReference type="Ensembl" id="ENSSFOT00015036239.2">
    <property type="protein sequence ID" value="ENSSFOP00015035848.2"/>
    <property type="gene ID" value="ENSSFOG00015022823.2"/>
</dbReference>
<dbReference type="FunFam" id="3.40.50.300:FF:001129">
    <property type="entry name" value="ras-related protein Rab-44 isoform X2"/>
    <property type="match status" value="1"/>
</dbReference>
<feature type="compositionally biased region" description="Polar residues" evidence="4">
    <location>
        <begin position="1045"/>
        <end position="1073"/>
    </location>
</feature>
<evidence type="ECO:0000259" key="5">
    <source>
        <dbReference type="PROSITE" id="PS50222"/>
    </source>
</evidence>
<dbReference type="CDD" id="cd00154">
    <property type="entry name" value="Rab"/>
    <property type="match status" value="1"/>
</dbReference>
<protein>
    <submittedName>
        <fullName evidence="6">Uncharacterized LOC108931245</fullName>
    </submittedName>
</protein>
<dbReference type="KEGG" id="sfm:108931245"/>
<dbReference type="GeneTree" id="ENSGT00940000160379"/>
<reference evidence="6" key="2">
    <citation type="submission" date="2025-08" db="UniProtKB">
        <authorList>
            <consortium name="Ensembl"/>
        </authorList>
    </citation>
    <scope>IDENTIFICATION</scope>
</reference>
<feature type="compositionally biased region" description="Basic and acidic residues" evidence="4">
    <location>
        <begin position="603"/>
        <end position="619"/>
    </location>
</feature>
<keyword evidence="3" id="KW-0449">Lipoprotein</keyword>
<keyword evidence="1" id="KW-0547">Nucleotide-binding</keyword>
<dbReference type="InterPro" id="IPR050227">
    <property type="entry name" value="Rab"/>
</dbReference>
<dbReference type="InterPro" id="IPR027417">
    <property type="entry name" value="P-loop_NTPase"/>
</dbReference>
<feature type="compositionally biased region" description="Basic and acidic residues" evidence="4">
    <location>
        <begin position="1085"/>
        <end position="1112"/>
    </location>
</feature>
<evidence type="ECO:0000256" key="1">
    <source>
        <dbReference type="ARBA" id="ARBA00022741"/>
    </source>
</evidence>
<feature type="region of interest" description="Disordered" evidence="4">
    <location>
        <begin position="576"/>
        <end position="619"/>
    </location>
</feature>
<dbReference type="GO" id="GO:0005525">
    <property type="term" value="F:GTP binding"/>
    <property type="evidence" value="ECO:0007669"/>
    <property type="project" value="UniProtKB-KW"/>
</dbReference>
<proteinExistence type="predicted"/>
<feature type="region of interest" description="Disordered" evidence="4">
    <location>
        <begin position="710"/>
        <end position="796"/>
    </location>
</feature>
<accession>A0A8C9V8J9</accession>
<dbReference type="InterPro" id="IPR002048">
    <property type="entry name" value="EF_hand_dom"/>
</dbReference>
<reference evidence="6" key="3">
    <citation type="submission" date="2025-09" db="UniProtKB">
        <authorList>
            <consortium name="Ensembl"/>
        </authorList>
    </citation>
    <scope>IDENTIFICATION</scope>
</reference>
<dbReference type="Pfam" id="PF00071">
    <property type="entry name" value="Ras"/>
    <property type="match status" value="1"/>
</dbReference>
<dbReference type="SUPFAM" id="SSF47473">
    <property type="entry name" value="EF-hand"/>
    <property type="match status" value="1"/>
</dbReference>
<feature type="region of interest" description="Disordered" evidence="4">
    <location>
        <begin position="1045"/>
        <end position="1112"/>
    </location>
</feature>
<feature type="region of interest" description="Disordered" evidence="4">
    <location>
        <begin position="1"/>
        <end position="77"/>
    </location>
</feature>
<dbReference type="SMART" id="SM00174">
    <property type="entry name" value="RHO"/>
    <property type="match status" value="1"/>
</dbReference>
<dbReference type="Gene3D" id="3.40.50.300">
    <property type="entry name" value="P-loop containing nucleotide triphosphate hydrolases"/>
    <property type="match status" value="1"/>
</dbReference>
<dbReference type="InterPro" id="IPR011992">
    <property type="entry name" value="EF-hand-dom_pair"/>
</dbReference>
<name>A0A8C9V8J9_SCLFO</name>
<organism evidence="6 7">
    <name type="scientific">Scleropages formosus</name>
    <name type="common">Asian bonytongue</name>
    <name type="synonym">Osteoglossum formosum</name>
    <dbReference type="NCBI Taxonomy" id="113540"/>
    <lineage>
        <taxon>Eukaryota</taxon>
        <taxon>Metazoa</taxon>
        <taxon>Chordata</taxon>
        <taxon>Craniata</taxon>
        <taxon>Vertebrata</taxon>
        <taxon>Euteleostomi</taxon>
        <taxon>Actinopterygii</taxon>
        <taxon>Neopterygii</taxon>
        <taxon>Teleostei</taxon>
        <taxon>Osteoglossocephala</taxon>
        <taxon>Osteoglossomorpha</taxon>
        <taxon>Osteoglossiformes</taxon>
        <taxon>Osteoglossidae</taxon>
        <taxon>Scleropages</taxon>
    </lineage>
</organism>
<dbReference type="PROSITE" id="PS50222">
    <property type="entry name" value="EF_HAND_2"/>
    <property type="match status" value="1"/>
</dbReference>
<feature type="compositionally biased region" description="Basic and acidic residues" evidence="4">
    <location>
        <begin position="783"/>
        <end position="796"/>
    </location>
</feature>
<dbReference type="SUPFAM" id="SSF52540">
    <property type="entry name" value="P-loop containing nucleoside triphosphate hydrolases"/>
    <property type="match status" value="1"/>
</dbReference>
<feature type="region of interest" description="Disordered" evidence="4">
    <location>
        <begin position="181"/>
        <end position="211"/>
    </location>
</feature>
<feature type="compositionally biased region" description="Polar residues" evidence="4">
    <location>
        <begin position="710"/>
        <end position="729"/>
    </location>
</feature>
<evidence type="ECO:0000313" key="7">
    <source>
        <dbReference type="Proteomes" id="UP000694397"/>
    </source>
</evidence>
<gene>
    <name evidence="6" type="primary">LOC108931245</name>
</gene>
<dbReference type="GO" id="GO:0003924">
    <property type="term" value="F:GTPase activity"/>
    <property type="evidence" value="ECO:0007669"/>
    <property type="project" value="InterPro"/>
</dbReference>
<dbReference type="SMART" id="SM00173">
    <property type="entry name" value="RAS"/>
    <property type="match status" value="1"/>
</dbReference>
<feature type="domain" description="EF-hand" evidence="5">
    <location>
        <begin position="1255"/>
        <end position="1290"/>
    </location>
</feature>
<keyword evidence="2" id="KW-0342">GTP-binding</keyword>
<evidence type="ECO:0000256" key="2">
    <source>
        <dbReference type="ARBA" id="ARBA00023134"/>
    </source>
</evidence>
<keyword evidence="7" id="KW-1185">Reference proteome</keyword>
<feature type="region of interest" description="Disordered" evidence="4">
    <location>
        <begin position="913"/>
        <end position="960"/>
    </location>
</feature>
<feature type="compositionally biased region" description="Basic and acidic residues" evidence="4">
    <location>
        <begin position="491"/>
        <end position="521"/>
    </location>
</feature>